<dbReference type="EMBL" id="RIBY02000524">
    <property type="protein sequence ID" value="KAH9841225.1"/>
    <property type="molecule type" value="Genomic_DNA"/>
</dbReference>
<feature type="compositionally biased region" description="Low complexity" evidence="1">
    <location>
        <begin position="1153"/>
        <end position="1162"/>
    </location>
</feature>
<feature type="compositionally biased region" description="Polar residues" evidence="1">
    <location>
        <begin position="257"/>
        <end position="266"/>
    </location>
</feature>
<dbReference type="SUPFAM" id="SSF52113">
    <property type="entry name" value="BRCT domain"/>
    <property type="match status" value="1"/>
</dbReference>
<feature type="compositionally biased region" description="Polar residues" evidence="1">
    <location>
        <begin position="982"/>
        <end position="994"/>
    </location>
</feature>
<evidence type="ECO:0000313" key="3">
    <source>
        <dbReference type="EMBL" id="KAH9841225.1"/>
    </source>
</evidence>
<feature type="domain" description="BRCT" evidence="2">
    <location>
        <begin position="1013"/>
        <end position="1115"/>
    </location>
</feature>
<feature type="region of interest" description="Disordered" evidence="1">
    <location>
        <begin position="900"/>
        <end position="927"/>
    </location>
</feature>
<feature type="compositionally biased region" description="Low complexity" evidence="1">
    <location>
        <begin position="178"/>
        <end position="193"/>
    </location>
</feature>
<feature type="region of interest" description="Disordered" evidence="1">
    <location>
        <begin position="796"/>
        <end position="852"/>
    </location>
</feature>
<dbReference type="PROSITE" id="PS50172">
    <property type="entry name" value="BRCT"/>
    <property type="match status" value="1"/>
</dbReference>
<feature type="compositionally biased region" description="Low complexity" evidence="1">
    <location>
        <begin position="908"/>
        <end position="923"/>
    </location>
</feature>
<name>A0A9W7SY85_9PEZI</name>
<feature type="compositionally biased region" description="Polar residues" evidence="1">
    <location>
        <begin position="434"/>
        <end position="444"/>
    </location>
</feature>
<feature type="compositionally biased region" description="Polar residues" evidence="1">
    <location>
        <begin position="796"/>
        <end position="823"/>
    </location>
</feature>
<feature type="region of interest" description="Disordered" evidence="1">
    <location>
        <begin position="706"/>
        <end position="740"/>
    </location>
</feature>
<dbReference type="CDD" id="cd17716">
    <property type="entry name" value="BRCT_microcephalin_rpt1"/>
    <property type="match status" value="1"/>
</dbReference>
<feature type="region of interest" description="Disordered" evidence="1">
    <location>
        <begin position="425"/>
        <end position="460"/>
    </location>
</feature>
<feature type="compositionally biased region" description="Low complexity" evidence="1">
    <location>
        <begin position="824"/>
        <end position="833"/>
    </location>
</feature>
<feature type="compositionally biased region" description="Acidic residues" evidence="1">
    <location>
        <begin position="291"/>
        <end position="308"/>
    </location>
</feature>
<feature type="region of interest" description="Disordered" evidence="1">
    <location>
        <begin position="1"/>
        <end position="413"/>
    </location>
</feature>
<feature type="compositionally biased region" description="Low complexity" evidence="1">
    <location>
        <begin position="722"/>
        <end position="731"/>
    </location>
</feature>
<protein>
    <recommendedName>
        <fullName evidence="2">BRCT domain-containing protein</fullName>
    </recommendedName>
</protein>
<dbReference type="AlphaFoldDB" id="A0A9W7SY85"/>
<feature type="compositionally biased region" description="Basic residues" evidence="1">
    <location>
        <begin position="24"/>
        <end position="35"/>
    </location>
</feature>
<feature type="compositionally biased region" description="Basic and acidic residues" evidence="1">
    <location>
        <begin position="124"/>
        <end position="143"/>
    </location>
</feature>
<dbReference type="Proteomes" id="UP001138500">
    <property type="component" value="Unassembled WGS sequence"/>
</dbReference>
<reference evidence="3 4" key="1">
    <citation type="journal article" date="2018" name="IMA Fungus">
        <title>IMA Genome-F 10: Nine draft genome sequences of Claviceps purpurea s.lat., including C. arundinis, C. humidiphila, and C. cf. spartinae, pseudomolecules for the pitch canker pathogen Fusarium circinatum, draft genome of Davidsoniella eucalypti, Grosmannia galeiformis, Quambalaria eucalypti, and Teratosphaeria destructans.</title>
        <authorList>
            <person name="Wingfield B.D."/>
            <person name="Liu M."/>
            <person name="Nguyen H.D."/>
            <person name="Lane F.A."/>
            <person name="Morgan S.W."/>
            <person name="De Vos L."/>
            <person name="Wilken P.M."/>
            <person name="Duong T.A."/>
            <person name="Aylward J."/>
            <person name="Coetzee M.P."/>
            <person name="Dadej K."/>
            <person name="De Beer Z.W."/>
            <person name="Findlay W."/>
            <person name="Havenga M."/>
            <person name="Kolarik M."/>
            <person name="Menzies J.G."/>
            <person name="Naidoo K."/>
            <person name="Pochopski O."/>
            <person name="Shoukouhi P."/>
            <person name="Santana Q.C."/>
            <person name="Seifert K.A."/>
            <person name="Soal N."/>
            <person name="Steenkamp E.T."/>
            <person name="Tatham C.T."/>
            <person name="van der Nest M.A."/>
            <person name="Wingfield M.J."/>
        </authorList>
    </citation>
    <scope>NUCLEOTIDE SEQUENCE [LARGE SCALE GENOMIC DNA]</scope>
    <source>
        <strain evidence="3">CMW44962</strain>
    </source>
</reference>
<keyword evidence="4" id="KW-1185">Reference proteome</keyword>
<proteinExistence type="predicted"/>
<evidence type="ECO:0000256" key="1">
    <source>
        <dbReference type="SAM" id="MobiDB-lite"/>
    </source>
</evidence>
<reference evidence="3 4" key="2">
    <citation type="journal article" date="2021" name="Curr. Genet.">
        <title>Genetic response to nitrogen starvation in the aggressive Eucalyptus foliar pathogen Teratosphaeria destructans.</title>
        <authorList>
            <person name="Havenga M."/>
            <person name="Wingfield B.D."/>
            <person name="Wingfield M.J."/>
            <person name="Dreyer L.L."/>
            <person name="Roets F."/>
            <person name="Aylward J."/>
        </authorList>
    </citation>
    <scope>NUCLEOTIDE SEQUENCE [LARGE SCALE GENOMIC DNA]</scope>
    <source>
        <strain evidence="3">CMW44962</strain>
    </source>
</reference>
<feature type="region of interest" description="Disordered" evidence="1">
    <location>
        <begin position="1118"/>
        <end position="1206"/>
    </location>
</feature>
<feature type="compositionally biased region" description="Acidic residues" evidence="1">
    <location>
        <begin position="401"/>
        <end position="413"/>
    </location>
</feature>
<organism evidence="3 4">
    <name type="scientific">Teratosphaeria destructans</name>
    <dbReference type="NCBI Taxonomy" id="418781"/>
    <lineage>
        <taxon>Eukaryota</taxon>
        <taxon>Fungi</taxon>
        <taxon>Dikarya</taxon>
        <taxon>Ascomycota</taxon>
        <taxon>Pezizomycotina</taxon>
        <taxon>Dothideomycetes</taxon>
        <taxon>Dothideomycetidae</taxon>
        <taxon>Mycosphaerellales</taxon>
        <taxon>Teratosphaeriaceae</taxon>
        <taxon>Teratosphaeria</taxon>
    </lineage>
</organism>
<accession>A0A9W7SY85</accession>
<comment type="caution">
    <text evidence="3">The sequence shown here is derived from an EMBL/GenBank/DDBJ whole genome shotgun (WGS) entry which is preliminary data.</text>
</comment>
<dbReference type="OrthoDB" id="2384350at2759"/>
<sequence length="1249" mass="135116">MVATRRNALKEPEPDTIDPEMALRKKPVRKAAVRTKKAESVAAPEPPKARTTRGRKAAASPAPEERVVVESSTVELSMQARPTRRVGRPAKAQRAPSVAEKMAPASAPATKATRAVRNTAPRSKKTEVRKEQEREASEVEEQPKPTARRTRATATAIKPQPLSPKKITQVSRPQTCHAKAAPTKNKTAKATPTVRTTRKRAVSDENEEVPTLHVAADIGEEDDLVLLASTPVKRPSPVKLSSVRRSTEEADEEAMSSRPTTPSDSPAPSFDDQQDENEYHKLAKPGSTTGESEDEDDAMEEGASEDELCGPKTPMKRTSPGREARYLESVQRSIRRAETHQLARTPPSEVPLRRKVSATPQTQSALSKRRVPTSEVRPTSVARDADRAMVSRQLQPLSPAAEDDAQQSDDQDDALTTMHGSAISEDEAPAPIMTLQNSPASPSIETPELHMPEDTFDDDSTDLEDVVPYAECEDPDGTVLLHETEADGNDVVAPAMHDSPGSAYAICIDQVVDQSLLQASTSIGEDEEPTSQVAAPQTPETIPWDNIRQDVTIPFDFDAHFANVTLAPEAKPVDLDAAQISIHTDDHEERRATTGDDIANGLECMDHMTVDEPQCSPCRDVTMNMNEFIDLAELSESTQAIELPISVSAKDISNAGCSDLAAAALECQKLQPGAHGGSQVMASNDVEENLAMLDPLGVAEVDAVPTETGEADHDISPGSKNQVVQAQSAASQDEENESTIVDEEDRAVPHYALTTCAFDVRRKSLPAFPSILTPVRNWSRPTTSDGASMPRVVNPFNNAGWSRSRATSRAGTPYGTPSRQQTRASAAVSSSSVLRTAPHTPQATPSERYPTLGARRTYEKHAKTAMMLSRFKSLVQTPVQRSNSAQKLSASAFTPRVSTLRPRPVYKPSTPAATTPTRPSSVAFTPSVTASERFPRLGARNTYQDHAKTIAGPTRFSTPAESQAKRPDTMQKHGSRNRIAFKNSTSRTSSNTPMKTPLKPAAMTPGIAPMTPHPSAPLRGVVAMVEVYTNEGASASAPFISQLQRLGAKTTKVWSDRVTHVVFKDGSPTTLQRVRLHNKEVQELGNAPLIYCVNSRWISACDDQGRRVPESSEDFAVDLDEVPRGGRRRRKSMEPSALVNMSGSIFRDRRGSVGRSSLGRSPSKFESTAKRPSPAVETPKPAGPGVNPAEDDKENSGAVEASSPVTPAYLAAPDKLLQQTAPVTKMRKLGTDATAKAKNRRLTYFPNMA</sequence>
<evidence type="ECO:0000313" key="4">
    <source>
        <dbReference type="Proteomes" id="UP001138500"/>
    </source>
</evidence>
<dbReference type="InterPro" id="IPR036420">
    <property type="entry name" value="BRCT_dom_sf"/>
</dbReference>
<evidence type="ECO:0000259" key="2">
    <source>
        <dbReference type="PROSITE" id="PS50172"/>
    </source>
</evidence>
<feature type="region of interest" description="Disordered" evidence="1">
    <location>
        <begin position="952"/>
        <end position="1012"/>
    </location>
</feature>
<gene>
    <name evidence="3" type="ORF">Tdes44962_MAKER07837</name>
</gene>
<dbReference type="Gene3D" id="3.40.50.10190">
    <property type="entry name" value="BRCT domain"/>
    <property type="match status" value="1"/>
</dbReference>
<dbReference type="InterPro" id="IPR001357">
    <property type="entry name" value="BRCT_dom"/>
</dbReference>